<gene>
    <name evidence="1" type="ORF">FQ775_07330</name>
</gene>
<accession>A0A5B8KXI8</accession>
<dbReference type="OrthoDB" id="8565046at2"/>
<dbReference type="AlphaFoldDB" id="A0A5B8KXI8"/>
<evidence type="ECO:0000313" key="2">
    <source>
        <dbReference type="Proteomes" id="UP000321389"/>
    </source>
</evidence>
<reference evidence="1" key="1">
    <citation type="submission" date="2020-04" db="EMBL/GenBank/DDBJ databases">
        <title>Nitratireductor sp. nov. isolated from mangrove soil.</title>
        <authorList>
            <person name="Ye Y."/>
        </authorList>
    </citation>
    <scope>NUCLEOTIDE SEQUENCE</scope>
    <source>
        <strain evidence="1">SY7</strain>
    </source>
</reference>
<dbReference type="KEGG" id="niy:FQ775_07330"/>
<evidence type="ECO:0000313" key="1">
    <source>
        <dbReference type="EMBL" id="QDZ00208.1"/>
    </source>
</evidence>
<sequence>MGVFLGWSHTAISAACTPGETTLSLERPAGFSDGSEIDQRRLQFLEREAAVIFKGPAETSSECSFRLKLTLDGPVSDIEDLTNQSFRIESDDGSAAVVAPSTLGLVYGFYEVLDRLGVRFISPNQTLLPEHVDWQALPARLHVAPRVEHRGFWTFGEGLDREFLLWAGRNRFNVVGGEFGDGEGLREVFAIARWGGGHDVISTLTPTDQAVDGTMLVEVHPEWFGSKASPNSIPFGKHSYRNPCFGDEGYVDFFRSRLDAKLAEDRYSGDDFINIWPSDSPALLVDSACRRPEGSDGALDDLLSFYTRLAADQPDRAAEVGDDRPTIAGIGYYGSYDVSSANAELAPAPAEHGYLHIFYNNVRSYRVGFFNGQSDLNRQFATMLEQSVATLGYERFGIVDYHNYSLYSGMLSANLRTLQAELERFDDLGMSFYAYMHPSLRQTIPEMLLNRMISRMTFNGDSTEELFQDFVRRYFGGDQAAADALEALDVVLSHRAEMFGPESSLSLILLSEIVYAEPPLGSAEIAGFAEALLNGTPVDLPVIRVGLVEPFRSSGPGLVALIEMLKRAEEGLQRHSAAGGAQQERRKEALAREIRRVRLIHEQLRHYAEAYLAAFEGRTEACVAEKGKFDKGLASLDEMEWPGYISRLPGFETKSSYLGRQKTFRAHLEAELCD</sequence>
<organism evidence="1 2">
    <name type="scientific">Nitratireductor mangrovi</name>
    <dbReference type="NCBI Taxonomy" id="2599600"/>
    <lineage>
        <taxon>Bacteria</taxon>
        <taxon>Pseudomonadati</taxon>
        <taxon>Pseudomonadota</taxon>
        <taxon>Alphaproteobacteria</taxon>
        <taxon>Hyphomicrobiales</taxon>
        <taxon>Phyllobacteriaceae</taxon>
        <taxon>Nitratireductor</taxon>
    </lineage>
</organism>
<dbReference type="RefSeq" id="WP_146298857.1">
    <property type="nucleotide sequence ID" value="NZ_CP042301.2"/>
</dbReference>
<dbReference type="Proteomes" id="UP000321389">
    <property type="component" value="Chromosome"/>
</dbReference>
<name>A0A5B8KXI8_9HYPH</name>
<dbReference type="EMBL" id="CP042301">
    <property type="protein sequence ID" value="QDZ00208.1"/>
    <property type="molecule type" value="Genomic_DNA"/>
</dbReference>
<proteinExistence type="predicted"/>
<protein>
    <submittedName>
        <fullName evidence="1">Uncharacterized protein</fullName>
    </submittedName>
</protein>
<keyword evidence="2" id="KW-1185">Reference proteome</keyword>